<comment type="caution">
    <text evidence="1">The sequence shown here is derived from an EMBL/GenBank/DDBJ whole genome shotgun (WGS) entry which is preliminary data.</text>
</comment>
<accession>A0ACC2CWX6</accession>
<dbReference type="Proteomes" id="UP001162992">
    <property type="component" value="Chromosome 8"/>
</dbReference>
<evidence type="ECO:0000313" key="2">
    <source>
        <dbReference type="Proteomes" id="UP001162992"/>
    </source>
</evidence>
<proteinExistence type="predicted"/>
<name>A0ACC2CWX6_DIPCM</name>
<dbReference type="EMBL" id="CM055099">
    <property type="protein sequence ID" value="KAJ7546536.1"/>
    <property type="molecule type" value="Genomic_DNA"/>
</dbReference>
<keyword evidence="2" id="KW-1185">Reference proteome</keyword>
<reference evidence="2" key="1">
    <citation type="journal article" date="2024" name="Proc. Natl. Acad. Sci. U.S.A.">
        <title>Extraordinary preservation of gene collinearity over three hundred million years revealed in homosporous lycophytes.</title>
        <authorList>
            <person name="Li C."/>
            <person name="Wickell D."/>
            <person name="Kuo L.Y."/>
            <person name="Chen X."/>
            <person name="Nie B."/>
            <person name="Liao X."/>
            <person name="Peng D."/>
            <person name="Ji J."/>
            <person name="Jenkins J."/>
            <person name="Williams M."/>
            <person name="Shu S."/>
            <person name="Plott C."/>
            <person name="Barry K."/>
            <person name="Rajasekar S."/>
            <person name="Grimwood J."/>
            <person name="Han X."/>
            <person name="Sun S."/>
            <person name="Hou Z."/>
            <person name="He W."/>
            <person name="Dai G."/>
            <person name="Sun C."/>
            <person name="Schmutz J."/>
            <person name="Leebens-Mack J.H."/>
            <person name="Li F.W."/>
            <person name="Wang L."/>
        </authorList>
    </citation>
    <scope>NUCLEOTIDE SEQUENCE [LARGE SCALE GENOMIC DNA]</scope>
    <source>
        <strain evidence="2">cv. PW_Plant_1</strain>
    </source>
</reference>
<protein>
    <submittedName>
        <fullName evidence="1">Uncharacterized protein</fullName>
    </submittedName>
</protein>
<sequence length="219" mass="23596">MALESLEVEGVHFEASIISPRSASELILAGAGFRGVQIAPGVILKVTSIAIYIEKELLNQLANRWSGENSPALLENEEFFLEIVSAKFEKCAKVALLKPLTGIQYSEKVLEHTKAELGKRGDAEDKAIQEFLDAFKQETFFPGSAILLFVSPAGLTIAFSHESDTNPEIRAAATIDNRRFAEAVLATILGKHSVSPDAKASVARRISSRLSAGLQGSLS</sequence>
<evidence type="ECO:0000313" key="1">
    <source>
        <dbReference type="EMBL" id="KAJ7546536.1"/>
    </source>
</evidence>
<gene>
    <name evidence="1" type="ORF">O6H91_08G043300</name>
</gene>
<organism evidence="1 2">
    <name type="scientific">Diphasiastrum complanatum</name>
    <name type="common">Issler's clubmoss</name>
    <name type="synonym">Lycopodium complanatum</name>
    <dbReference type="NCBI Taxonomy" id="34168"/>
    <lineage>
        <taxon>Eukaryota</taxon>
        <taxon>Viridiplantae</taxon>
        <taxon>Streptophyta</taxon>
        <taxon>Embryophyta</taxon>
        <taxon>Tracheophyta</taxon>
        <taxon>Lycopodiopsida</taxon>
        <taxon>Lycopodiales</taxon>
        <taxon>Lycopodiaceae</taxon>
        <taxon>Lycopodioideae</taxon>
        <taxon>Diphasiastrum</taxon>
    </lineage>
</organism>